<sequence length="106" mass="11969">MADQNPPTINQKLYGITNIKAYVPLTLDLNELNYDAWRELFKTHCTGFGVAGHLDGSLNPTDNNDTEWHKLDSLVKMWIYGTITQSLLTMILKKGATAQSVWKSLE</sequence>
<dbReference type="PANTHER" id="PTHR47481:SF41">
    <property type="entry name" value="COPIA-LIKE POLYPROTEIN_RETROTRANSPOSON"/>
    <property type="match status" value="1"/>
</dbReference>
<gene>
    <name evidence="1" type="ORF">OSB04_032172</name>
</gene>
<name>A0AA38SC75_9ASTR</name>
<organism evidence="1 2">
    <name type="scientific">Centaurea solstitialis</name>
    <name type="common">yellow star-thistle</name>
    <dbReference type="NCBI Taxonomy" id="347529"/>
    <lineage>
        <taxon>Eukaryota</taxon>
        <taxon>Viridiplantae</taxon>
        <taxon>Streptophyta</taxon>
        <taxon>Embryophyta</taxon>
        <taxon>Tracheophyta</taxon>
        <taxon>Spermatophyta</taxon>
        <taxon>Magnoliopsida</taxon>
        <taxon>eudicotyledons</taxon>
        <taxon>Gunneridae</taxon>
        <taxon>Pentapetalae</taxon>
        <taxon>asterids</taxon>
        <taxon>campanulids</taxon>
        <taxon>Asterales</taxon>
        <taxon>Asteraceae</taxon>
        <taxon>Carduoideae</taxon>
        <taxon>Cardueae</taxon>
        <taxon>Centaureinae</taxon>
        <taxon>Centaurea</taxon>
    </lineage>
</organism>
<dbReference type="EMBL" id="JARYMX010000008">
    <property type="protein sequence ID" value="KAJ9539439.1"/>
    <property type="molecule type" value="Genomic_DNA"/>
</dbReference>
<evidence type="ECO:0000313" key="1">
    <source>
        <dbReference type="EMBL" id="KAJ9539439.1"/>
    </source>
</evidence>
<dbReference type="PANTHER" id="PTHR47481">
    <property type="match status" value="1"/>
</dbReference>
<accession>A0AA38SC75</accession>
<dbReference type="AlphaFoldDB" id="A0AA38SC75"/>
<evidence type="ECO:0008006" key="3">
    <source>
        <dbReference type="Google" id="ProtNLM"/>
    </source>
</evidence>
<keyword evidence="2" id="KW-1185">Reference proteome</keyword>
<dbReference type="Proteomes" id="UP001172457">
    <property type="component" value="Chromosome 8"/>
</dbReference>
<proteinExistence type="predicted"/>
<comment type="caution">
    <text evidence="1">The sequence shown here is derived from an EMBL/GenBank/DDBJ whole genome shotgun (WGS) entry which is preliminary data.</text>
</comment>
<reference evidence="1" key="1">
    <citation type="submission" date="2023-03" db="EMBL/GenBank/DDBJ databases">
        <title>Chromosome-scale reference genome and RAD-based genetic map of yellow starthistle (Centaurea solstitialis) reveal putative structural variation and QTLs associated with invader traits.</title>
        <authorList>
            <person name="Reatini B."/>
            <person name="Cang F.A."/>
            <person name="Jiang Q."/>
            <person name="Mckibben M.T.W."/>
            <person name="Barker M.S."/>
            <person name="Rieseberg L.H."/>
            <person name="Dlugosch K.M."/>
        </authorList>
    </citation>
    <scope>NUCLEOTIDE SEQUENCE</scope>
    <source>
        <strain evidence="1">CAN-66</strain>
        <tissue evidence="1">Leaf</tissue>
    </source>
</reference>
<evidence type="ECO:0000313" key="2">
    <source>
        <dbReference type="Proteomes" id="UP001172457"/>
    </source>
</evidence>
<protein>
    <recommendedName>
        <fullName evidence="3">Retrotransposon Copia-like N-terminal domain-containing protein</fullName>
    </recommendedName>
</protein>